<name>A0A0G4NYQ2_PENC3</name>
<feature type="chain" id="PRO_5005195009" evidence="1">
    <location>
        <begin position="21"/>
        <end position="38"/>
    </location>
</feature>
<sequence>MQELGFFAFAFFWFVNFTADQDGGPQALRTHYSVPPML</sequence>
<dbReference type="AlphaFoldDB" id="A0A0G4NYQ2"/>
<keyword evidence="3" id="KW-1185">Reference proteome</keyword>
<dbReference type="EMBL" id="HG793136">
    <property type="protein sequence ID" value="CRL19210.1"/>
    <property type="molecule type" value="Genomic_DNA"/>
</dbReference>
<protein>
    <submittedName>
        <fullName evidence="2">Str. FM013</fullName>
    </submittedName>
</protein>
<evidence type="ECO:0000313" key="2">
    <source>
        <dbReference type="EMBL" id="CRL19210.1"/>
    </source>
</evidence>
<keyword evidence="1" id="KW-0732">Signal</keyword>
<feature type="signal peptide" evidence="1">
    <location>
        <begin position="1"/>
        <end position="20"/>
    </location>
</feature>
<proteinExistence type="predicted"/>
<evidence type="ECO:0000313" key="3">
    <source>
        <dbReference type="Proteomes" id="UP000053732"/>
    </source>
</evidence>
<evidence type="ECO:0000256" key="1">
    <source>
        <dbReference type="SAM" id="SignalP"/>
    </source>
</evidence>
<reference evidence="2 3" key="1">
    <citation type="journal article" date="2014" name="Nat. Commun.">
        <title>Multiple recent horizontal transfers of a large genomic region in cheese making fungi.</title>
        <authorList>
            <person name="Cheeseman K."/>
            <person name="Ropars J."/>
            <person name="Renault P."/>
            <person name="Dupont J."/>
            <person name="Gouzy J."/>
            <person name="Branca A."/>
            <person name="Abraham A.L."/>
            <person name="Ceppi M."/>
            <person name="Conseiller E."/>
            <person name="Debuchy R."/>
            <person name="Malagnac F."/>
            <person name="Goarin A."/>
            <person name="Silar P."/>
            <person name="Lacoste S."/>
            <person name="Sallet E."/>
            <person name="Bensimon A."/>
            <person name="Giraud T."/>
            <person name="Brygoo Y."/>
        </authorList>
    </citation>
    <scope>NUCLEOTIDE SEQUENCE [LARGE SCALE GENOMIC DNA]</scope>
    <source>
        <strain evidence="3">FM 013</strain>
    </source>
</reference>
<gene>
    <name evidence="2" type="ORF">PCAMFM013_S003g000001</name>
</gene>
<dbReference type="Proteomes" id="UP000053732">
    <property type="component" value="Unassembled WGS sequence"/>
</dbReference>
<accession>A0A0G4NYQ2</accession>
<organism evidence="2 3">
    <name type="scientific">Penicillium camemberti (strain FM 013)</name>
    <dbReference type="NCBI Taxonomy" id="1429867"/>
    <lineage>
        <taxon>Eukaryota</taxon>
        <taxon>Fungi</taxon>
        <taxon>Dikarya</taxon>
        <taxon>Ascomycota</taxon>
        <taxon>Pezizomycotina</taxon>
        <taxon>Eurotiomycetes</taxon>
        <taxon>Eurotiomycetidae</taxon>
        <taxon>Eurotiales</taxon>
        <taxon>Aspergillaceae</taxon>
        <taxon>Penicillium</taxon>
    </lineage>
</organism>